<keyword evidence="3" id="KW-1185">Reference proteome</keyword>
<keyword evidence="1" id="KW-1133">Transmembrane helix</keyword>
<name>A0A1A8TFY0_9GAMM</name>
<keyword evidence="1" id="KW-0472">Membrane</keyword>
<dbReference type="NCBIfam" id="NF041023">
    <property type="entry name" value="PP0621_fam"/>
    <property type="match status" value="1"/>
</dbReference>
<evidence type="ECO:0000313" key="2">
    <source>
        <dbReference type="EMBL" id="SBS30840.1"/>
    </source>
</evidence>
<organism evidence="2 3">
    <name type="scientific">Marinomonas spartinae</name>
    <dbReference type="NCBI Taxonomy" id="1792290"/>
    <lineage>
        <taxon>Bacteria</taxon>
        <taxon>Pseudomonadati</taxon>
        <taxon>Pseudomonadota</taxon>
        <taxon>Gammaproteobacteria</taxon>
        <taxon>Oceanospirillales</taxon>
        <taxon>Oceanospirillaceae</taxon>
        <taxon>Marinomonas</taxon>
    </lineage>
</organism>
<dbReference type="RefSeq" id="WP_067015611.1">
    <property type="nucleotide sequence ID" value="NZ_FLOB01000003.1"/>
</dbReference>
<keyword evidence="1" id="KW-0812">Transmembrane</keyword>
<feature type="transmembrane region" description="Helical" evidence="1">
    <location>
        <begin position="6"/>
        <end position="23"/>
    </location>
</feature>
<dbReference type="OrthoDB" id="9814432at2"/>
<evidence type="ECO:0008006" key="4">
    <source>
        <dbReference type="Google" id="ProtNLM"/>
    </source>
</evidence>
<dbReference type="Proteomes" id="UP000092544">
    <property type="component" value="Unassembled WGS sequence"/>
</dbReference>
<sequence length="87" mass="10354">MIVRLIVFIAVFLIGWWIYRQFIAFNRAKATSKVNQPKKSHTTNDEEPMVRCEQCRTYVPRSHAVHDQDAHAFCTKEHLQLFHKQKN</sequence>
<evidence type="ECO:0000256" key="1">
    <source>
        <dbReference type="SAM" id="Phobius"/>
    </source>
</evidence>
<accession>A0A1A8TFY0</accession>
<dbReference type="EMBL" id="FLOB01000003">
    <property type="protein sequence ID" value="SBS30840.1"/>
    <property type="molecule type" value="Genomic_DNA"/>
</dbReference>
<reference evidence="2 3" key="1">
    <citation type="submission" date="2016-06" db="EMBL/GenBank/DDBJ databases">
        <authorList>
            <person name="Kjaerup R.B."/>
            <person name="Dalgaard T.S."/>
            <person name="Juul-Madsen H.R."/>
        </authorList>
    </citation>
    <scope>NUCLEOTIDE SEQUENCE [LARGE SCALE GENOMIC DNA]</scope>
    <source>
        <strain evidence="2 3">CECT 8886</strain>
    </source>
</reference>
<dbReference type="STRING" id="1792290.MSP8886_01945"/>
<protein>
    <recommendedName>
        <fullName evidence="4">MYND finger</fullName>
    </recommendedName>
</protein>
<dbReference type="InterPro" id="IPR049708">
    <property type="entry name" value="PP0621-like"/>
</dbReference>
<proteinExistence type="predicted"/>
<evidence type="ECO:0000313" key="3">
    <source>
        <dbReference type="Proteomes" id="UP000092544"/>
    </source>
</evidence>
<dbReference type="AlphaFoldDB" id="A0A1A8TFY0"/>
<gene>
    <name evidence="2" type="ORF">MSP8886_01945</name>
</gene>